<reference evidence="3 4" key="1">
    <citation type="submission" date="2021-01" db="EMBL/GenBank/DDBJ databases">
        <title>Whole genome shotgun sequence of Microbispora siamensis NBRC 104113.</title>
        <authorList>
            <person name="Komaki H."/>
            <person name="Tamura T."/>
        </authorList>
    </citation>
    <scope>NUCLEOTIDE SEQUENCE [LARGE SCALE GENOMIC DNA]</scope>
    <source>
        <strain evidence="3 4">NBRC 104113</strain>
    </source>
</reference>
<dbReference type="EMBL" id="BOOF01000006">
    <property type="protein sequence ID" value="GIH60979.1"/>
    <property type="molecule type" value="Genomic_DNA"/>
</dbReference>
<accession>A0ABQ4GHQ4</accession>
<dbReference type="Proteomes" id="UP000660454">
    <property type="component" value="Unassembled WGS sequence"/>
</dbReference>
<feature type="region of interest" description="Disordered" evidence="1">
    <location>
        <begin position="62"/>
        <end position="109"/>
    </location>
</feature>
<evidence type="ECO:0000256" key="2">
    <source>
        <dbReference type="SAM" id="SignalP"/>
    </source>
</evidence>
<feature type="chain" id="PRO_5045079660" evidence="2">
    <location>
        <begin position="20"/>
        <end position="109"/>
    </location>
</feature>
<keyword evidence="2" id="KW-0732">Signal</keyword>
<evidence type="ECO:0000256" key="1">
    <source>
        <dbReference type="SAM" id="MobiDB-lite"/>
    </source>
</evidence>
<gene>
    <name evidence="3" type="ORF">Msi02_17960</name>
</gene>
<organism evidence="3 4">
    <name type="scientific">Microbispora siamensis</name>
    <dbReference type="NCBI Taxonomy" id="564413"/>
    <lineage>
        <taxon>Bacteria</taxon>
        <taxon>Bacillati</taxon>
        <taxon>Actinomycetota</taxon>
        <taxon>Actinomycetes</taxon>
        <taxon>Streptosporangiales</taxon>
        <taxon>Streptosporangiaceae</taxon>
        <taxon>Microbispora</taxon>
    </lineage>
</organism>
<evidence type="ECO:0000313" key="3">
    <source>
        <dbReference type="EMBL" id="GIH60979.1"/>
    </source>
</evidence>
<sequence>MSGVAAGVGAASVAPALTAAGAAAAGAAVVAAASASAALMRGIVLLRIDLGAIGTRKLLRGRGIRRPGAGPSAVRRGGGRPRDLTLKSTARSRYPAGPRPAGCGEPHRI</sequence>
<proteinExistence type="predicted"/>
<protein>
    <submittedName>
        <fullName evidence="3">Uncharacterized protein</fullName>
    </submittedName>
</protein>
<keyword evidence="4" id="KW-1185">Reference proteome</keyword>
<evidence type="ECO:0000313" key="4">
    <source>
        <dbReference type="Proteomes" id="UP000660454"/>
    </source>
</evidence>
<feature type="signal peptide" evidence="2">
    <location>
        <begin position="1"/>
        <end position="19"/>
    </location>
</feature>
<comment type="caution">
    <text evidence="3">The sequence shown here is derived from an EMBL/GenBank/DDBJ whole genome shotgun (WGS) entry which is preliminary data.</text>
</comment>
<name>A0ABQ4GHQ4_9ACTN</name>